<reference evidence="1" key="1">
    <citation type="journal article" date="2009" name="PLoS Genet.">
        <title>Sequencing, mapping, and analysis of 27,455 maize full-length cDNAs.</title>
        <authorList>
            <person name="Soderlund C."/>
            <person name="Descour A."/>
            <person name="Kudrna D."/>
            <person name="Bomhoff M."/>
            <person name="Boyd L."/>
            <person name="Currie J."/>
            <person name="Angelova A."/>
            <person name="Collura K."/>
            <person name="Wissotski M."/>
            <person name="Ashley E."/>
            <person name="Morrow D."/>
            <person name="Fernandes J."/>
            <person name="Walbot V."/>
            <person name="Yu Y."/>
        </authorList>
    </citation>
    <scope>NUCLEOTIDE SEQUENCE</scope>
    <source>
        <strain evidence="1">B73</strain>
    </source>
</reference>
<dbReference type="HOGENOM" id="CLU_2641754_0_0_1"/>
<name>C0PNP3_MAIZE</name>
<protein>
    <submittedName>
        <fullName evidence="1">Uncharacterized protein</fullName>
    </submittedName>
</protein>
<proteinExistence type="evidence at transcript level"/>
<dbReference type="AlphaFoldDB" id="C0PNP3"/>
<evidence type="ECO:0000313" key="1">
    <source>
        <dbReference type="EMBL" id="ACN36809.1"/>
    </source>
</evidence>
<sequence>MLASSSPRLASNPSISLQTAGERHIYLNQSEASNLFYTNLQVIDHQLTYDVDLCCIWVNRGISCSSAHEFHKTSSHG</sequence>
<accession>C0PNP3</accession>
<dbReference type="EMBL" id="BT069912">
    <property type="protein sequence ID" value="ACN36809.1"/>
    <property type="molecule type" value="mRNA"/>
</dbReference>
<organism evidence="1">
    <name type="scientific">Zea mays</name>
    <name type="common">Maize</name>
    <dbReference type="NCBI Taxonomy" id="4577"/>
    <lineage>
        <taxon>Eukaryota</taxon>
        <taxon>Viridiplantae</taxon>
        <taxon>Streptophyta</taxon>
        <taxon>Embryophyta</taxon>
        <taxon>Tracheophyta</taxon>
        <taxon>Spermatophyta</taxon>
        <taxon>Magnoliopsida</taxon>
        <taxon>Liliopsida</taxon>
        <taxon>Poales</taxon>
        <taxon>Poaceae</taxon>
        <taxon>PACMAD clade</taxon>
        <taxon>Panicoideae</taxon>
        <taxon>Andropogonodae</taxon>
        <taxon>Andropogoneae</taxon>
        <taxon>Tripsacinae</taxon>
        <taxon>Zea</taxon>
    </lineage>
</organism>